<evidence type="ECO:0000256" key="1">
    <source>
        <dbReference type="ARBA" id="ARBA00010671"/>
    </source>
</evidence>
<proteinExistence type="inferred from homology"/>
<keyword evidence="4" id="KW-0456">Lyase</keyword>
<protein>
    <submittedName>
        <fullName evidence="6">Orn/Lys/Arg decarboxylase N-terminal domain-containing protein</fullName>
    </submittedName>
</protein>
<keyword evidence="7" id="KW-1185">Reference proteome</keyword>
<name>A0ABT5KBY5_9BURK</name>
<dbReference type="Proteomes" id="UP001221189">
    <property type="component" value="Unassembled WGS sequence"/>
</dbReference>
<keyword evidence="3" id="KW-0663">Pyridoxal phosphate</keyword>
<dbReference type="Pfam" id="PF01276">
    <property type="entry name" value="OKR_DC_1"/>
    <property type="match status" value="1"/>
</dbReference>
<comment type="caution">
    <text evidence="6">The sequence shown here is derived from an EMBL/GenBank/DDBJ whole genome shotgun (WGS) entry which is preliminary data.</text>
</comment>
<dbReference type="InterPro" id="IPR036633">
    <property type="entry name" value="Prn/Lys/Arg_de-COase_C_sf"/>
</dbReference>
<organism evidence="6 7">
    <name type="scientific">Roseateles albus</name>
    <dbReference type="NCBI Taxonomy" id="2987525"/>
    <lineage>
        <taxon>Bacteria</taxon>
        <taxon>Pseudomonadati</taxon>
        <taxon>Pseudomonadota</taxon>
        <taxon>Betaproteobacteria</taxon>
        <taxon>Burkholderiales</taxon>
        <taxon>Sphaerotilaceae</taxon>
        <taxon>Roseateles</taxon>
    </lineage>
</organism>
<dbReference type="InterPro" id="IPR005308">
    <property type="entry name" value="OKR_de-COase_N"/>
</dbReference>
<keyword evidence="2" id="KW-0210">Decarboxylase</keyword>
<dbReference type="InterPro" id="IPR000310">
    <property type="entry name" value="Orn/Lys/Arg_deCO2ase_major_dom"/>
</dbReference>
<dbReference type="InterPro" id="IPR008286">
    <property type="entry name" value="Prn/Lys/Arg_de-COase_C"/>
</dbReference>
<evidence type="ECO:0000256" key="2">
    <source>
        <dbReference type="ARBA" id="ARBA00022793"/>
    </source>
</evidence>
<evidence type="ECO:0000259" key="5">
    <source>
        <dbReference type="PROSITE" id="PS00703"/>
    </source>
</evidence>
<dbReference type="Gene3D" id="3.90.1150.10">
    <property type="entry name" value="Aspartate Aminotransferase, domain 1"/>
    <property type="match status" value="1"/>
</dbReference>
<dbReference type="SUPFAM" id="SSF53383">
    <property type="entry name" value="PLP-dependent transferases"/>
    <property type="match status" value="1"/>
</dbReference>
<dbReference type="InterPro" id="IPR015424">
    <property type="entry name" value="PyrdxlP-dep_Trfase"/>
</dbReference>
<dbReference type="Gene3D" id="3.40.50.2300">
    <property type="match status" value="1"/>
</dbReference>
<dbReference type="PANTHER" id="PTHR45229">
    <property type="entry name" value="CONSTITUTIVE ORNITHINE DECARBOXYLASE"/>
    <property type="match status" value="1"/>
</dbReference>
<dbReference type="PIRSF" id="PIRSF009393">
    <property type="entry name" value="Orn_decarb"/>
    <property type="match status" value="1"/>
</dbReference>
<dbReference type="Gene3D" id="3.40.640.10">
    <property type="entry name" value="Type I PLP-dependent aspartate aminotransferase-like (Major domain)"/>
    <property type="match status" value="1"/>
</dbReference>
<dbReference type="InterPro" id="IPR015421">
    <property type="entry name" value="PyrdxlP-dep_Trfase_major"/>
</dbReference>
<sequence>MGQGTLIVGMKVLVISDEFGGQTAVGRTVRSLAQALAERDIEVLEATSAEDARAVILSDPSIQSVLLSWTLGSQDPQHHAAQALLDLIRSRNTDVPVFLMADKDGAALTAAVMRQVDELIWFLEDTTGFIAGRVLAAIQRYREAVAPPFTKALIQFAQKYEYSWHTPGHAGGTAFLKSPVGRAFHDYFGENLLRSDLSISVGELGSLLDHSGPIGESEKYCAKIFGADRAYTVTNGSSMSNRVIMMSSVTRGDYALCDRNAHKSTEQALTMTGVVPTYLVPSRNHLGIIGPIYAKTLSEEGVQAAIQRNPLAKDKAQKAVHAIVTNSTYDGLIYLVPRVVELLDKSVDRIHFDEAWYGYARFNPLYRNRFGMYGEAKDYPRDKPTIFTTTSTHKLLAAISQSSLISVRDGRNPVPHARFNESYMMHGSTSPLYAIIASNEVSAAMMSGVGGRTLTTESIQEAVSFRKAVRTIKRDAETTGDWFFSTWNADTVTDPVSGAQIAFEDAPNELLISEPDCWTLHPGAAWHGFKDIEAGYCMLDPIKVSIVSPGVASDGTFEQMGIPAMLVTAFLSKRGIQVEKTTDFTILVLFSLGVTRGKFGTLVNALLRFKDAYDANTPVAEVLFEHVADAPAQYAGMGLQDLARAMFEQMKASDILRAQAQAFSSLPVPVMTPADAYSKLVHNEIEEVALENLAGRVIATAVVPYPPGIPMLMPGELAGPADGPFIGYLRGLQDWGNRFPGFGHDTHGVEDRDGRYYVQCLK</sequence>
<dbReference type="Pfam" id="PF03711">
    <property type="entry name" value="OKR_DC_1_C"/>
    <property type="match status" value="1"/>
</dbReference>
<evidence type="ECO:0000313" key="7">
    <source>
        <dbReference type="Proteomes" id="UP001221189"/>
    </source>
</evidence>
<dbReference type="RefSeq" id="WP_273599742.1">
    <property type="nucleotide sequence ID" value="NZ_JAQQXT010000004.1"/>
</dbReference>
<reference evidence="6 7" key="1">
    <citation type="submission" date="2022-10" db="EMBL/GenBank/DDBJ databases">
        <title>Paucibacter sp. hw1 Genome sequencing.</title>
        <authorList>
            <person name="Park S."/>
        </authorList>
    </citation>
    <scope>NUCLEOTIDE SEQUENCE [LARGE SCALE GENOMIC DNA]</scope>
    <source>
        <strain evidence="7">hw1</strain>
    </source>
</reference>
<dbReference type="Gene3D" id="3.90.100.10">
    <property type="entry name" value="Orn/Lys/Arg decarboxylase, C-terminal domain"/>
    <property type="match status" value="1"/>
</dbReference>
<comment type="similarity">
    <text evidence="1">Belongs to the Orn/Lys/Arg decarboxylase class-I family.</text>
</comment>
<accession>A0ABT5KBY5</accession>
<evidence type="ECO:0000256" key="4">
    <source>
        <dbReference type="ARBA" id="ARBA00023239"/>
    </source>
</evidence>
<dbReference type="PROSITE" id="PS00703">
    <property type="entry name" value="OKR_DC_1"/>
    <property type="match status" value="1"/>
</dbReference>
<dbReference type="EMBL" id="JAQQXT010000004">
    <property type="protein sequence ID" value="MDC8771444.1"/>
    <property type="molecule type" value="Genomic_DNA"/>
</dbReference>
<dbReference type="PANTHER" id="PTHR45229:SF3">
    <property type="entry name" value="BIODEGRADATIVE ARGININE DECARBOXYLASE"/>
    <property type="match status" value="1"/>
</dbReference>
<gene>
    <name evidence="6" type="ORF">PRZ03_07650</name>
</gene>
<dbReference type="InterPro" id="IPR011193">
    <property type="entry name" value="Orn/lys/arg_de-COase"/>
</dbReference>
<dbReference type="InterPro" id="IPR015422">
    <property type="entry name" value="PyrdxlP-dep_Trfase_small"/>
</dbReference>
<evidence type="ECO:0000256" key="3">
    <source>
        <dbReference type="ARBA" id="ARBA00022898"/>
    </source>
</evidence>
<feature type="domain" description="Orn/Lys/Arg decarboxylases family 1 pyridoxal-P attachment site" evidence="5">
    <location>
        <begin position="389"/>
        <end position="403"/>
    </location>
</feature>
<evidence type="ECO:0000313" key="6">
    <source>
        <dbReference type="EMBL" id="MDC8771444.1"/>
    </source>
</evidence>
<dbReference type="SUPFAM" id="SSF55904">
    <property type="entry name" value="Ornithine decarboxylase C-terminal domain"/>
    <property type="match status" value="1"/>
</dbReference>
<dbReference type="Pfam" id="PF03709">
    <property type="entry name" value="OKR_DC_1_N"/>
    <property type="match status" value="1"/>
</dbReference>